<protein>
    <submittedName>
        <fullName evidence="2">Uncharacterized protein</fullName>
    </submittedName>
</protein>
<organism evidence="2 3">
    <name type="scientific">Bradyrhizobium uaiense</name>
    <dbReference type="NCBI Taxonomy" id="2594946"/>
    <lineage>
        <taxon>Bacteria</taxon>
        <taxon>Pseudomonadati</taxon>
        <taxon>Pseudomonadota</taxon>
        <taxon>Alphaproteobacteria</taxon>
        <taxon>Hyphomicrobiales</taxon>
        <taxon>Nitrobacteraceae</taxon>
        <taxon>Bradyrhizobium</taxon>
    </lineage>
</organism>
<keyword evidence="3" id="KW-1185">Reference proteome</keyword>
<evidence type="ECO:0000313" key="3">
    <source>
        <dbReference type="Proteomes" id="UP000468531"/>
    </source>
</evidence>
<feature type="compositionally biased region" description="Polar residues" evidence="1">
    <location>
        <begin position="1"/>
        <end position="18"/>
    </location>
</feature>
<reference evidence="2 3" key="1">
    <citation type="journal article" date="2020" name="Arch. Microbiol.">
        <title>Bradyrhizobium uaiense sp. nov., a new highly efficient cowpea symbiont.</title>
        <authorList>
            <person name="Cabral Michel D."/>
            <person name="Azarias Guimaraes A."/>
            <person name="Martins da Costa E."/>
            <person name="Soares de Carvalho T."/>
            <person name="Balsanelli E."/>
            <person name="Willems A."/>
            <person name="Maltempi de Souza E."/>
            <person name="de Souza Moreira F.M."/>
        </authorList>
    </citation>
    <scope>NUCLEOTIDE SEQUENCE [LARGE SCALE GENOMIC DNA]</scope>
    <source>
        <strain evidence="2 3">UFLA 03-164</strain>
    </source>
</reference>
<dbReference type="AlphaFoldDB" id="A0A6P1B8H7"/>
<dbReference type="Proteomes" id="UP000468531">
    <property type="component" value="Unassembled WGS sequence"/>
</dbReference>
<feature type="region of interest" description="Disordered" evidence="1">
    <location>
        <begin position="1"/>
        <end position="28"/>
    </location>
</feature>
<proteinExistence type="predicted"/>
<sequence>MVHASQQSVGFTKYSPSETEQKSLENRACGASREWTVAELIESRIADHSARLAALRSLSDSLPASFLNSGSSRISALLK</sequence>
<comment type="caution">
    <text evidence="2">The sequence shown here is derived from an EMBL/GenBank/DDBJ whole genome shotgun (WGS) entry which is preliminary data.</text>
</comment>
<dbReference type="EMBL" id="VKHP01000006">
    <property type="protein sequence ID" value="NEU94798.1"/>
    <property type="molecule type" value="Genomic_DNA"/>
</dbReference>
<dbReference type="RefSeq" id="WP_163150453.1">
    <property type="nucleotide sequence ID" value="NZ_VKHP01000006.1"/>
</dbReference>
<evidence type="ECO:0000313" key="2">
    <source>
        <dbReference type="EMBL" id="NEU94798.1"/>
    </source>
</evidence>
<name>A0A6P1B8H7_9BRAD</name>
<accession>A0A6P1B8H7</accession>
<evidence type="ECO:0000256" key="1">
    <source>
        <dbReference type="SAM" id="MobiDB-lite"/>
    </source>
</evidence>
<gene>
    <name evidence="2" type="ORF">FNJ47_02890</name>
</gene>